<feature type="compositionally biased region" description="Low complexity" evidence="9">
    <location>
        <begin position="917"/>
        <end position="930"/>
    </location>
</feature>
<dbReference type="PANTHER" id="PTHR43576:SF3">
    <property type="entry name" value="ALPHA-L-ARABINOFURANOSIDASE C"/>
    <property type="match status" value="1"/>
</dbReference>
<feature type="compositionally biased region" description="Basic and acidic residues" evidence="9">
    <location>
        <begin position="589"/>
        <end position="602"/>
    </location>
</feature>
<dbReference type="Pfam" id="PF06964">
    <property type="entry name" value="Alpha-L-AF_C"/>
    <property type="match status" value="1"/>
</dbReference>
<feature type="region of interest" description="Disordered" evidence="9">
    <location>
        <begin position="563"/>
        <end position="670"/>
    </location>
</feature>
<dbReference type="SUPFAM" id="SSF51445">
    <property type="entry name" value="(Trans)glycosidases"/>
    <property type="match status" value="1"/>
</dbReference>
<protein>
    <recommendedName>
        <fullName evidence="4">non-reducing end alpha-L-arabinofuranosidase</fullName>
        <ecNumber evidence="4">3.2.1.55</ecNumber>
    </recommendedName>
</protein>
<dbReference type="InterPro" id="IPR055235">
    <property type="entry name" value="ASD1_cat"/>
</dbReference>
<dbReference type="AlphaFoldDB" id="A0A0C2IDF2"/>
<feature type="compositionally biased region" description="Basic and acidic residues" evidence="9">
    <location>
        <begin position="685"/>
        <end position="694"/>
    </location>
</feature>
<dbReference type="UniPathway" id="UPA00667"/>
<dbReference type="GO" id="GO:0046556">
    <property type="term" value="F:alpha-L-arabinofuranosidase activity"/>
    <property type="evidence" value="ECO:0007669"/>
    <property type="project" value="UniProtKB-EC"/>
</dbReference>
<comment type="function">
    <text evidence="8">Alpha-L-arabinofuranosidase involved in the degradation of arabinoxylan, a major component of plant hemicellulose. Acts only on small linear 1,5-alpha-linked L-arabinofuranosyl oligosaccharides.</text>
</comment>
<evidence type="ECO:0000256" key="4">
    <source>
        <dbReference type="ARBA" id="ARBA00012670"/>
    </source>
</evidence>
<evidence type="ECO:0000256" key="9">
    <source>
        <dbReference type="SAM" id="MobiDB-lite"/>
    </source>
</evidence>
<dbReference type="Proteomes" id="UP000031575">
    <property type="component" value="Unassembled WGS sequence"/>
</dbReference>
<comment type="similarity">
    <text evidence="3">Belongs to the glycosyl hydrolase 51 family.</text>
</comment>
<feature type="region of interest" description="Disordered" evidence="9">
    <location>
        <begin position="1105"/>
        <end position="1134"/>
    </location>
</feature>
<feature type="compositionally biased region" description="Basic residues" evidence="9">
    <location>
        <begin position="858"/>
        <end position="872"/>
    </location>
</feature>
<feature type="compositionally biased region" description="Basic and acidic residues" evidence="9">
    <location>
        <begin position="889"/>
        <end position="909"/>
    </location>
</feature>
<sequence length="1134" mass="124322">MTTLSITTQHTIAPVDRKIFSGFVEHMGRCVYGGLVPASYPEASQTDECVGIFRKDVLETFRDELKPPLVRYPGGNYCANFNWRDGVGPLAERKKRLDLAWHNTEPNTFGTNEFVAWCRLTGSEPFLCLNMGTGDLREALAWIEYCNSDADSYYANLRRSHGVAKPHAVKYWCLGNEVYGDWQVAQASKEAYAAQAVQWAKAIRFLDPTVKLVLCGQHGYNDWDEYVLQQCVEWVDYHSIHLYTDQKTHEQAVFGPRIAETCIAWTQAMIDRARYAKHVAKPVKICFDEWNVWNTQEYPGDEGHEEVYNVSDMLGVAVWLHVFVRHADIVEIACIAQSVNVLSPLRTREGQLVKQTTWWPYVLMSQYLRGGRSVSSHVNSVDVWSGERTGQLAQFDGMLPELKYLDMAAVVGEDNVLTLSVVNAKLEDVAVDLSIDADIKAGLEKIVVSGEPGDINSFEDKDKIVPVRSSLSTDKKVVFKRCSYTMLRYQFCRHLRSSITNATSTPPPCIRLTLASSSLPHGFVNVLLVGGDGGVLEIAGFDLAQEQNVELLVGAVLGLGQAEDHPDETQRAQKHENEGGFALQPGGVRVDEVRHDDAKDDVEQVPGVARDGDGLGAQAGGADLADNGKGDGADGHAGDKGPAHEQDGLGPGAAVVVGRGGAADGDEEEDVAGDADLVDGAAAKVGEHEPREGRAGQGNEPVADGQVERVDGVEARLLEKAKEDLDAPGHAGNLRPPQIHAPEAVEVRRALLVGLLELVRVHHHGHRLARRDPVRRLFARQPPQGHLGLVEPALPHQPPRRLGRQVGPQAQRDRPHPLHRKRDAVGPRVRVRQAGHAAQDEGRNELPQDPGDVDVRRQVRAQRQRTHLRGVRRARDAELAPDDAAQDLAGHEDADAGRKEGDEDERRDQNVAAHENAAVAQVVRQPAVEQDAQKDADAARVANGRLPRRRDDIAVALGMAKLLAEGGQPQEGRQEARVVPVHGRGRRDDDRPGHGARVGPDAVHEGHFVLSIGRSAGIRRERVAGVSWAARGVGCWVDVRLGRRLNPVLLRAGHFGRMVLGVRHYEGWEDVQMLMRGRVEQSAGKSCVGGGREVLIYSGQSRRSSRRVDGVNDRTNVEISKSPGSMSSPDISPV</sequence>
<feature type="compositionally biased region" description="Basic and acidic residues" evidence="9">
    <location>
        <begin position="626"/>
        <end position="647"/>
    </location>
</feature>
<comment type="pathway">
    <text evidence="2">Glycan metabolism; L-arabinan degradation.</text>
</comment>
<evidence type="ECO:0000256" key="5">
    <source>
        <dbReference type="ARBA" id="ARBA00022801"/>
    </source>
</evidence>
<dbReference type="GO" id="GO:0031222">
    <property type="term" value="P:arabinan catabolic process"/>
    <property type="evidence" value="ECO:0007669"/>
    <property type="project" value="UniProtKB-UniPathway"/>
</dbReference>
<evidence type="ECO:0000256" key="8">
    <source>
        <dbReference type="ARBA" id="ARBA00037415"/>
    </source>
</evidence>
<gene>
    <name evidence="11" type="ORF">SPBR_04586</name>
</gene>
<dbReference type="HOGENOM" id="CLU_278638_0_0_1"/>
<feature type="domain" description="Alpha-L-arabinofuranosidase C-terminal" evidence="10">
    <location>
        <begin position="288"/>
        <end position="483"/>
    </location>
</feature>
<dbReference type="EMBL" id="AWTV01000010">
    <property type="protein sequence ID" value="KIH87306.1"/>
    <property type="molecule type" value="Genomic_DNA"/>
</dbReference>
<evidence type="ECO:0000256" key="3">
    <source>
        <dbReference type="ARBA" id="ARBA00007186"/>
    </source>
</evidence>
<keyword evidence="12" id="KW-1185">Reference proteome</keyword>
<dbReference type="VEuPathDB" id="FungiDB:SPBR_04586"/>
<dbReference type="OrthoDB" id="3032304at2759"/>
<keyword evidence="5" id="KW-0378">Hydrolase</keyword>
<comment type="caution">
    <text evidence="11">The sequence shown here is derived from an EMBL/GenBank/DDBJ whole genome shotgun (WGS) entry which is preliminary data.</text>
</comment>
<dbReference type="GeneID" id="63677784"/>
<dbReference type="SMART" id="SM00813">
    <property type="entry name" value="Alpha-L-AF_C"/>
    <property type="match status" value="1"/>
</dbReference>
<dbReference type="EC" id="3.2.1.55" evidence="4"/>
<evidence type="ECO:0000256" key="2">
    <source>
        <dbReference type="ARBA" id="ARBA00004834"/>
    </source>
</evidence>
<evidence type="ECO:0000313" key="11">
    <source>
        <dbReference type="EMBL" id="KIH87306.1"/>
    </source>
</evidence>
<feature type="compositionally biased region" description="Basic and acidic residues" evidence="9">
    <location>
        <begin position="563"/>
        <end position="578"/>
    </location>
</feature>
<accession>A0A0C2IDF2</accession>
<name>A0A0C2IDF2_9PEZI</name>
<dbReference type="Gene3D" id="3.20.20.80">
    <property type="entry name" value="Glycosidases"/>
    <property type="match status" value="1"/>
</dbReference>
<dbReference type="SUPFAM" id="SSF51011">
    <property type="entry name" value="Glycosyl hydrolase domain"/>
    <property type="match status" value="1"/>
</dbReference>
<dbReference type="InterPro" id="IPR013780">
    <property type="entry name" value="Glyco_hydro_b"/>
</dbReference>
<evidence type="ECO:0000259" key="10">
    <source>
        <dbReference type="SMART" id="SM00813"/>
    </source>
</evidence>
<keyword evidence="7" id="KW-0326">Glycosidase</keyword>
<feature type="region of interest" description="Disordered" evidence="9">
    <location>
        <begin position="783"/>
        <end position="944"/>
    </location>
</feature>
<dbReference type="InterPro" id="IPR017853">
    <property type="entry name" value="GH"/>
</dbReference>
<evidence type="ECO:0000256" key="1">
    <source>
        <dbReference type="ARBA" id="ARBA00001462"/>
    </source>
</evidence>
<dbReference type="Pfam" id="PF22848">
    <property type="entry name" value="ASD1_dom"/>
    <property type="match status" value="1"/>
</dbReference>
<feature type="region of interest" description="Disordered" evidence="9">
    <location>
        <begin position="685"/>
        <end position="707"/>
    </location>
</feature>
<dbReference type="PANTHER" id="PTHR43576">
    <property type="entry name" value="ALPHA-L-ARABINOFURANOSIDASE C-RELATED"/>
    <property type="match status" value="1"/>
</dbReference>
<organism evidence="11 12">
    <name type="scientific">Sporothrix brasiliensis 5110</name>
    <dbReference type="NCBI Taxonomy" id="1398154"/>
    <lineage>
        <taxon>Eukaryota</taxon>
        <taxon>Fungi</taxon>
        <taxon>Dikarya</taxon>
        <taxon>Ascomycota</taxon>
        <taxon>Pezizomycotina</taxon>
        <taxon>Sordariomycetes</taxon>
        <taxon>Sordariomycetidae</taxon>
        <taxon>Ophiostomatales</taxon>
        <taxon>Ophiostomataceae</taxon>
        <taxon>Sporothrix</taxon>
    </lineage>
</organism>
<dbReference type="GO" id="GO:0046373">
    <property type="term" value="P:L-arabinose metabolic process"/>
    <property type="evidence" value="ECO:0007669"/>
    <property type="project" value="InterPro"/>
</dbReference>
<proteinExistence type="inferred from homology"/>
<evidence type="ECO:0000256" key="7">
    <source>
        <dbReference type="ARBA" id="ARBA00023295"/>
    </source>
</evidence>
<evidence type="ECO:0000313" key="12">
    <source>
        <dbReference type="Proteomes" id="UP000031575"/>
    </source>
</evidence>
<dbReference type="RefSeq" id="XP_040615316.1">
    <property type="nucleotide sequence ID" value="XM_040762863.1"/>
</dbReference>
<comment type="catalytic activity">
    <reaction evidence="1">
        <text>Hydrolysis of terminal non-reducing alpha-L-arabinofuranoside residues in alpha-L-arabinosides.</text>
        <dbReference type="EC" id="3.2.1.55"/>
    </reaction>
</comment>
<keyword evidence="6" id="KW-0119">Carbohydrate metabolism</keyword>
<dbReference type="InterPro" id="IPR010720">
    <property type="entry name" value="Alpha-L-AF_C"/>
</dbReference>
<feature type="compositionally biased region" description="Basic and acidic residues" evidence="9">
    <location>
        <begin position="1106"/>
        <end position="1116"/>
    </location>
</feature>
<feature type="region of interest" description="Disordered" evidence="9">
    <location>
        <begin position="981"/>
        <end position="1000"/>
    </location>
</feature>
<reference evidence="11 12" key="1">
    <citation type="journal article" date="2014" name="BMC Genomics">
        <title>Comparative genomics of the major fungal agents of human and animal Sporotrichosis: Sporothrix schenckii and Sporothrix brasiliensis.</title>
        <authorList>
            <person name="Teixeira M.M."/>
            <person name="de Almeida L.G."/>
            <person name="Kubitschek-Barreira P."/>
            <person name="Alves F.L."/>
            <person name="Kioshima E.S."/>
            <person name="Abadio A.K."/>
            <person name="Fernandes L."/>
            <person name="Derengowski L.S."/>
            <person name="Ferreira K.S."/>
            <person name="Souza R.C."/>
            <person name="Ruiz J.C."/>
            <person name="de Andrade N.C."/>
            <person name="Paes H.C."/>
            <person name="Nicola A.M."/>
            <person name="Albuquerque P."/>
            <person name="Gerber A.L."/>
            <person name="Martins V.P."/>
            <person name="Peconick L.D."/>
            <person name="Neto A.V."/>
            <person name="Chaucanez C.B."/>
            <person name="Silva P.A."/>
            <person name="Cunha O.L."/>
            <person name="de Oliveira F.F."/>
            <person name="dos Santos T.C."/>
            <person name="Barros A.L."/>
            <person name="Soares M.A."/>
            <person name="de Oliveira L.M."/>
            <person name="Marini M.M."/>
            <person name="Villalobos-Duno H."/>
            <person name="Cunha M.M."/>
            <person name="de Hoog S."/>
            <person name="da Silveira J.F."/>
            <person name="Henrissat B."/>
            <person name="Nino-Vega G.A."/>
            <person name="Cisalpino P.S."/>
            <person name="Mora-Montes H.M."/>
            <person name="Almeida S.R."/>
            <person name="Stajich J.E."/>
            <person name="Lopes-Bezerra L.M."/>
            <person name="Vasconcelos A.T."/>
            <person name="Felipe M.S."/>
        </authorList>
    </citation>
    <scope>NUCLEOTIDE SEQUENCE [LARGE SCALE GENOMIC DNA]</scope>
    <source>
        <strain evidence="11 12">5110</strain>
    </source>
</reference>
<dbReference type="Gene3D" id="2.60.40.1180">
    <property type="entry name" value="Golgi alpha-mannosidase II"/>
    <property type="match status" value="1"/>
</dbReference>
<feature type="compositionally biased region" description="Polar residues" evidence="9">
    <location>
        <begin position="1117"/>
        <end position="1134"/>
    </location>
</feature>
<evidence type="ECO:0000256" key="6">
    <source>
        <dbReference type="ARBA" id="ARBA00023277"/>
    </source>
</evidence>